<reference evidence="3" key="1">
    <citation type="submission" date="2020-05" db="EMBL/GenBank/DDBJ databases">
        <authorList>
            <person name="Chiriac C."/>
            <person name="Salcher M."/>
            <person name="Ghai R."/>
            <person name="Kavagutti S V."/>
        </authorList>
    </citation>
    <scope>NUCLEOTIDE SEQUENCE</scope>
</reference>
<feature type="region of interest" description="Disordered" evidence="1">
    <location>
        <begin position="30"/>
        <end position="57"/>
    </location>
</feature>
<proteinExistence type="predicted"/>
<evidence type="ECO:0000313" key="2">
    <source>
        <dbReference type="EMBL" id="CAB4859644.1"/>
    </source>
</evidence>
<dbReference type="AlphaFoldDB" id="A0A6J7RCM9"/>
<evidence type="ECO:0000256" key="1">
    <source>
        <dbReference type="SAM" id="MobiDB-lite"/>
    </source>
</evidence>
<organism evidence="3">
    <name type="scientific">freshwater metagenome</name>
    <dbReference type="NCBI Taxonomy" id="449393"/>
    <lineage>
        <taxon>unclassified sequences</taxon>
        <taxon>metagenomes</taxon>
        <taxon>ecological metagenomes</taxon>
    </lineage>
</organism>
<dbReference type="PROSITE" id="PS51257">
    <property type="entry name" value="PROKAR_LIPOPROTEIN"/>
    <property type="match status" value="1"/>
</dbReference>
<accession>A0A6J7RCM9</accession>
<gene>
    <name evidence="2" type="ORF">UFOPK3427_00101</name>
    <name evidence="3" type="ORF">UFOPK4112_01250</name>
</gene>
<dbReference type="EMBL" id="CAFBPM010000012">
    <property type="protein sequence ID" value="CAB5026388.1"/>
    <property type="molecule type" value="Genomic_DNA"/>
</dbReference>
<evidence type="ECO:0000313" key="3">
    <source>
        <dbReference type="EMBL" id="CAB5026388.1"/>
    </source>
</evidence>
<sequence>MMSRQSFRRSPSRAILITGVLTVVSLGAAACGSSSSSSTTTTKATSATTTTMAAPTTTAAAAPTTTLPCTPSSQQTNSGPPATQCLNEYFNSPSKNIGCQIRSQAVYCQSINQPNSVTLAADGTVKPCSGQNCLGNGPTGVQILAYGSSVTNFGFTCKSATTGVTCTVASGKGFMINDATVTTLS</sequence>
<dbReference type="EMBL" id="CAFBLT010000001">
    <property type="protein sequence ID" value="CAB4859644.1"/>
    <property type="molecule type" value="Genomic_DNA"/>
</dbReference>
<protein>
    <submittedName>
        <fullName evidence="3">Unannotated protein</fullName>
    </submittedName>
</protein>
<name>A0A6J7RCM9_9ZZZZ</name>